<evidence type="ECO:0000313" key="2">
    <source>
        <dbReference type="EMBL" id="OQM40168.1"/>
    </source>
</evidence>
<dbReference type="RefSeq" id="WP_000816432.1">
    <property type="nucleotide sequence ID" value="NZ_CP077405.1"/>
</dbReference>
<comment type="caution">
    <text evidence="2">The sequence shown here is derived from an EMBL/GenBank/DDBJ whole genome shotgun (WGS) entry which is preliminary data.</text>
</comment>
<feature type="region of interest" description="Disordered" evidence="1">
    <location>
        <begin position="55"/>
        <end position="82"/>
    </location>
</feature>
<reference evidence="2 3" key="1">
    <citation type="submission" date="2017-03" db="EMBL/GenBank/DDBJ databases">
        <authorList>
            <person name="Afonso C.L."/>
            <person name="Miller P.J."/>
            <person name="Scott M.A."/>
            <person name="Spackman E."/>
            <person name="Goraichik I."/>
            <person name="Dimitrov K.M."/>
            <person name="Suarez D.L."/>
            <person name="Swayne D.E."/>
        </authorList>
    </citation>
    <scope>NUCLEOTIDE SEQUENCE [LARGE SCALE GENOMIC DNA]</scope>
    <source>
        <strain evidence="2 3">ATCC 51113</strain>
    </source>
</reference>
<feature type="compositionally biased region" description="Basic and acidic residues" evidence="1">
    <location>
        <begin position="64"/>
        <end position="74"/>
    </location>
</feature>
<proteinExistence type="predicted"/>
<evidence type="ECO:0000256" key="1">
    <source>
        <dbReference type="SAM" id="MobiDB-lite"/>
    </source>
</evidence>
<organism evidence="2 3">
    <name type="scientific">Citrobacter braakii</name>
    <dbReference type="NCBI Taxonomy" id="57706"/>
    <lineage>
        <taxon>Bacteria</taxon>
        <taxon>Pseudomonadati</taxon>
        <taxon>Pseudomonadota</taxon>
        <taxon>Gammaproteobacteria</taxon>
        <taxon>Enterobacterales</taxon>
        <taxon>Enterobacteriaceae</taxon>
        <taxon>Citrobacter</taxon>
        <taxon>Citrobacter freundii complex</taxon>
    </lineage>
</organism>
<sequence length="82" mass="9531">MKRAFGKKELMAVVPVSMSTIDRMERNGEFPQRFWITDKRCAWNAEEVENWLDERQATSPAEFTGKKPPVDQRVYRPVSNAA</sequence>
<dbReference type="AlphaFoldDB" id="A0A1V8NUS1"/>
<dbReference type="Pfam" id="PF05930">
    <property type="entry name" value="Phage_AlpA"/>
    <property type="match status" value="1"/>
</dbReference>
<dbReference type="InterPro" id="IPR009061">
    <property type="entry name" value="DNA-bd_dom_put_sf"/>
</dbReference>
<protein>
    <submittedName>
        <fullName evidence="2">Transcriptional regulator</fullName>
    </submittedName>
</protein>
<gene>
    <name evidence="2" type="ORF">BZK42_21250</name>
</gene>
<accession>A0A1V8NUS1</accession>
<name>A0A1V8NUS1_CITBR</name>
<dbReference type="SUPFAM" id="SSF46955">
    <property type="entry name" value="Putative DNA-binding domain"/>
    <property type="match status" value="1"/>
</dbReference>
<dbReference type="Proteomes" id="UP000192573">
    <property type="component" value="Unassembled WGS sequence"/>
</dbReference>
<evidence type="ECO:0000313" key="3">
    <source>
        <dbReference type="Proteomes" id="UP000192573"/>
    </source>
</evidence>
<dbReference type="EMBL" id="NAEW01000013">
    <property type="protein sequence ID" value="OQM40168.1"/>
    <property type="molecule type" value="Genomic_DNA"/>
</dbReference>
<dbReference type="InterPro" id="IPR010260">
    <property type="entry name" value="AlpA"/>
</dbReference>